<evidence type="ECO:0000256" key="1">
    <source>
        <dbReference type="SAM" id="MobiDB-lite"/>
    </source>
</evidence>
<reference evidence="2 3" key="1">
    <citation type="submission" date="2024-08" db="EMBL/GenBank/DDBJ databases">
        <authorList>
            <person name="Cucini C."/>
            <person name="Frati F."/>
        </authorList>
    </citation>
    <scope>NUCLEOTIDE SEQUENCE [LARGE SCALE GENOMIC DNA]</scope>
</reference>
<gene>
    <name evidence="2" type="ORF">ODALV1_LOCUS5253</name>
</gene>
<comment type="caution">
    <text evidence="2">The sequence shown here is derived from an EMBL/GenBank/DDBJ whole genome shotgun (WGS) entry which is preliminary data.</text>
</comment>
<feature type="region of interest" description="Disordered" evidence="1">
    <location>
        <begin position="120"/>
        <end position="163"/>
    </location>
</feature>
<dbReference type="EMBL" id="CAXLJM020000015">
    <property type="protein sequence ID" value="CAL8082588.1"/>
    <property type="molecule type" value="Genomic_DNA"/>
</dbReference>
<evidence type="ECO:0000313" key="3">
    <source>
        <dbReference type="Proteomes" id="UP001642540"/>
    </source>
</evidence>
<dbReference type="Proteomes" id="UP001642540">
    <property type="component" value="Unassembled WGS sequence"/>
</dbReference>
<protein>
    <submittedName>
        <fullName evidence="2">Uncharacterized protein</fullName>
    </submittedName>
</protein>
<evidence type="ECO:0000313" key="2">
    <source>
        <dbReference type="EMBL" id="CAL8082588.1"/>
    </source>
</evidence>
<name>A0ABP1Q233_9HEXA</name>
<organism evidence="2 3">
    <name type="scientific">Orchesella dallaii</name>
    <dbReference type="NCBI Taxonomy" id="48710"/>
    <lineage>
        <taxon>Eukaryota</taxon>
        <taxon>Metazoa</taxon>
        <taxon>Ecdysozoa</taxon>
        <taxon>Arthropoda</taxon>
        <taxon>Hexapoda</taxon>
        <taxon>Collembola</taxon>
        <taxon>Entomobryomorpha</taxon>
        <taxon>Entomobryoidea</taxon>
        <taxon>Orchesellidae</taxon>
        <taxon>Orchesellinae</taxon>
        <taxon>Orchesella</taxon>
    </lineage>
</organism>
<sequence length="305" mass="34592">MAKTLLQQPLFTVIEFISEKSVEWIPTSWIFHERGNIFSYWPPKNLNIDKVRKKITLPCKTSWTVHPIRKLQSDVNYYEARKKVIQAEETSHLESEEELIPVPVHRSLRRRHSRIHLAINPTEDDSDSELFPESPSAPFRFPLPTGPLSAPESFDHLPGPSHESISQLYESQRGDNLRQLNIPSQTHQPATPTPSESANVLICNQLDVESITARLTNIEITLNEVKAVQASLLTHLVSIKQSVLDISLQTSEKCSFDDPLFQLPVTNPIELTQLTDWLQSDENTSKLVLLSSQSNVGCIVEVMNF</sequence>
<keyword evidence="3" id="KW-1185">Reference proteome</keyword>
<accession>A0ABP1Q233</accession>
<proteinExistence type="predicted"/>